<organism evidence="1 2">
    <name type="scientific">Paspalum notatum var. saurae</name>
    <dbReference type="NCBI Taxonomy" id="547442"/>
    <lineage>
        <taxon>Eukaryota</taxon>
        <taxon>Viridiplantae</taxon>
        <taxon>Streptophyta</taxon>
        <taxon>Embryophyta</taxon>
        <taxon>Tracheophyta</taxon>
        <taxon>Spermatophyta</taxon>
        <taxon>Magnoliopsida</taxon>
        <taxon>Liliopsida</taxon>
        <taxon>Poales</taxon>
        <taxon>Poaceae</taxon>
        <taxon>PACMAD clade</taxon>
        <taxon>Panicoideae</taxon>
        <taxon>Andropogonodae</taxon>
        <taxon>Paspaleae</taxon>
        <taxon>Paspalinae</taxon>
        <taxon>Paspalum</taxon>
    </lineage>
</organism>
<name>A0AAQ3WE34_PASNO</name>
<protein>
    <recommendedName>
        <fullName evidence="3">Reverse transcriptase domain-containing protein</fullName>
    </recommendedName>
</protein>
<evidence type="ECO:0008006" key="3">
    <source>
        <dbReference type="Google" id="ProtNLM"/>
    </source>
</evidence>
<dbReference type="InterPro" id="IPR052343">
    <property type="entry name" value="Retrotransposon-Effector_Assoc"/>
</dbReference>
<sequence length="153" mass="17475">MTGLGRGEKHNKTPGPDGFLAEFYQNFWDVIKGDLLRMDLPLFSLNFGAITPILKVQEANVIQKYRPICLFNVSFKIFTKFATIRLNHIADKVVSPTQTAFMRGQNILEGVVILHETIHELHRKRLGHMTRSSNGLSYSKALWMKGFSPKWIS</sequence>
<dbReference type="EMBL" id="CP144746">
    <property type="protein sequence ID" value="WVZ58602.1"/>
    <property type="molecule type" value="Genomic_DNA"/>
</dbReference>
<gene>
    <name evidence="1" type="ORF">U9M48_008859</name>
</gene>
<dbReference type="AlphaFoldDB" id="A0AAQ3WE34"/>
<keyword evidence="2" id="KW-1185">Reference proteome</keyword>
<dbReference type="Proteomes" id="UP001341281">
    <property type="component" value="Chromosome 02"/>
</dbReference>
<dbReference type="PANTHER" id="PTHR46890:SF41">
    <property type="entry name" value="RNA BINDING _ RNA-DIRECTED DNA POLYMERASE"/>
    <property type="match status" value="1"/>
</dbReference>
<accession>A0AAQ3WE34</accession>
<proteinExistence type="predicted"/>
<evidence type="ECO:0000313" key="2">
    <source>
        <dbReference type="Proteomes" id="UP001341281"/>
    </source>
</evidence>
<evidence type="ECO:0000313" key="1">
    <source>
        <dbReference type="EMBL" id="WVZ58602.1"/>
    </source>
</evidence>
<reference evidence="1 2" key="1">
    <citation type="submission" date="2024-02" db="EMBL/GenBank/DDBJ databases">
        <title>High-quality chromosome-scale genome assembly of Pensacola bahiagrass (Paspalum notatum Flugge var. saurae).</title>
        <authorList>
            <person name="Vega J.M."/>
            <person name="Podio M."/>
            <person name="Orjuela J."/>
            <person name="Siena L.A."/>
            <person name="Pessino S.C."/>
            <person name="Combes M.C."/>
            <person name="Mariac C."/>
            <person name="Albertini E."/>
            <person name="Pupilli F."/>
            <person name="Ortiz J.P.A."/>
            <person name="Leblanc O."/>
        </authorList>
    </citation>
    <scope>NUCLEOTIDE SEQUENCE [LARGE SCALE GENOMIC DNA]</scope>
    <source>
        <strain evidence="1">R1</strain>
        <tissue evidence="1">Leaf</tissue>
    </source>
</reference>
<dbReference type="PANTHER" id="PTHR46890">
    <property type="entry name" value="NON-LTR RETROLELEMENT REVERSE TRANSCRIPTASE-LIKE PROTEIN-RELATED"/>
    <property type="match status" value="1"/>
</dbReference>